<gene>
    <name evidence="2" type="ORF">METZ01_LOCUS296933</name>
</gene>
<reference evidence="2" key="1">
    <citation type="submission" date="2018-05" db="EMBL/GenBank/DDBJ databases">
        <authorList>
            <person name="Lanie J.A."/>
            <person name="Ng W.-L."/>
            <person name="Kazmierczak K.M."/>
            <person name="Andrzejewski T.M."/>
            <person name="Davidsen T.M."/>
            <person name="Wayne K.J."/>
            <person name="Tettelin H."/>
            <person name="Glass J.I."/>
            <person name="Rusch D."/>
            <person name="Podicherti R."/>
            <person name="Tsui H.-C.T."/>
            <person name="Winkler M.E."/>
        </authorList>
    </citation>
    <scope>NUCLEOTIDE SEQUENCE</scope>
</reference>
<dbReference type="GO" id="GO:0008270">
    <property type="term" value="F:zinc ion binding"/>
    <property type="evidence" value="ECO:0007669"/>
    <property type="project" value="InterPro"/>
</dbReference>
<dbReference type="EMBL" id="UINC01091371">
    <property type="protein sequence ID" value="SVC44079.1"/>
    <property type="molecule type" value="Genomic_DNA"/>
</dbReference>
<protein>
    <recommendedName>
        <fullName evidence="1">SWIM-type domain-containing protein</fullName>
    </recommendedName>
</protein>
<feature type="domain" description="SWIM-type" evidence="1">
    <location>
        <begin position="31"/>
        <end position="68"/>
    </location>
</feature>
<dbReference type="PROSITE" id="PS50966">
    <property type="entry name" value="ZF_SWIM"/>
    <property type="match status" value="1"/>
</dbReference>
<evidence type="ECO:0000259" key="1">
    <source>
        <dbReference type="PROSITE" id="PS50966"/>
    </source>
</evidence>
<sequence length="148" mass="17697">MEPYSTEQGHEWCTKLYKVQSRSDPGIEHTVSYHNNLETDEIFVECDCKGYQYNHKCWHIEKIRNELKIETKIIHRRPKNYSFLNDKEYYRKRANIVEELKDCEIKLVYTDQTNFVAPDKPNKKKCAPLRKYIINIQTPADPCVPKKT</sequence>
<proteinExistence type="predicted"/>
<evidence type="ECO:0000313" key="2">
    <source>
        <dbReference type="EMBL" id="SVC44079.1"/>
    </source>
</evidence>
<organism evidence="2">
    <name type="scientific">marine metagenome</name>
    <dbReference type="NCBI Taxonomy" id="408172"/>
    <lineage>
        <taxon>unclassified sequences</taxon>
        <taxon>metagenomes</taxon>
        <taxon>ecological metagenomes</taxon>
    </lineage>
</organism>
<dbReference type="InterPro" id="IPR007527">
    <property type="entry name" value="Znf_SWIM"/>
</dbReference>
<accession>A0A382M5A9</accession>
<dbReference type="AlphaFoldDB" id="A0A382M5A9"/>
<feature type="non-terminal residue" evidence="2">
    <location>
        <position position="148"/>
    </location>
</feature>
<name>A0A382M5A9_9ZZZZ</name>